<evidence type="ECO:0000313" key="2">
    <source>
        <dbReference type="Proteomes" id="UP000256869"/>
    </source>
</evidence>
<dbReference type="EMBL" id="QRDY01000005">
    <property type="protein sequence ID" value="RED61787.1"/>
    <property type="molecule type" value="Genomic_DNA"/>
</dbReference>
<dbReference type="AlphaFoldDB" id="A0A3D9IJF7"/>
<evidence type="ECO:0000313" key="1">
    <source>
        <dbReference type="EMBL" id="RED61787.1"/>
    </source>
</evidence>
<proteinExistence type="predicted"/>
<dbReference type="InterPro" id="IPR014718">
    <property type="entry name" value="GH-type_carb-bd"/>
</dbReference>
<dbReference type="RefSeq" id="WP_115992812.1">
    <property type="nucleotide sequence ID" value="NZ_QRDY01000005.1"/>
</dbReference>
<protein>
    <submittedName>
        <fullName evidence="1">Galactose mutarotase-like enzyme</fullName>
    </submittedName>
</protein>
<reference evidence="1 2" key="1">
    <citation type="submission" date="2018-07" db="EMBL/GenBank/DDBJ databases">
        <title>Genomic Encyclopedia of Type Strains, Phase III (KMG-III): the genomes of soil and plant-associated and newly described type strains.</title>
        <authorList>
            <person name="Whitman W."/>
        </authorList>
    </citation>
    <scope>NUCLEOTIDE SEQUENCE [LARGE SCALE GENOMIC DNA]</scope>
    <source>
        <strain evidence="1 2">CECT 8236</strain>
    </source>
</reference>
<dbReference type="OrthoDB" id="113447at2"/>
<name>A0A3D9IJF7_9BACL</name>
<dbReference type="GO" id="GO:0030246">
    <property type="term" value="F:carbohydrate binding"/>
    <property type="evidence" value="ECO:0007669"/>
    <property type="project" value="InterPro"/>
</dbReference>
<organism evidence="1 2">
    <name type="scientific">Cohnella lupini</name>
    <dbReference type="NCBI Taxonomy" id="1294267"/>
    <lineage>
        <taxon>Bacteria</taxon>
        <taxon>Bacillati</taxon>
        <taxon>Bacillota</taxon>
        <taxon>Bacilli</taxon>
        <taxon>Bacillales</taxon>
        <taxon>Paenibacillaceae</taxon>
        <taxon>Cohnella</taxon>
    </lineage>
</organism>
<comment type="caution">
    <text evidence="1">The sequence shown here is derived from an EMBL/GenBank/DDBJ whole genome shotgun (WGS) entry which is preliminary data.</text>
</comment>
<dbReference type="Proteomes" id="UP000256869">
    <property type="component" value="Unassembled WGS sequence"/>
</dbReference>
<dbReference type="InterPro" id="IPR011013">
    <property type="entry name" value="Gal_mutarotase_sf_dom"/>
</dbReference>
<dbReference type="SUPFAM" id="SSF74650">
    <property type="entry name" value="Galactose mutarotase-like"/>
    <property type="match status" value="1"/>
</dbReference>
<dbReference type="GO" id="GO:0005975">
    <property type="term" value="P:carbohydrate metabolic process"/>
    <property type="evidence" value="ECO:0007669"/>
    <property type="project" value="InterPro"/>
</dbReference>
<accession>A0A3D9IJF7</accession>
<sequence>MGIGQWTIGEREGHAAWFGETEKLSLCVIPGLGSKVVSLANRSTNREWLWSSGKKLGNEGFASPFSSGDESGWDEMFPGINECSYPDEPWSGRRIPDHGEVWSLAWEASCTGSELRCKVEGVQFPYRLEKAYSFLSEDTLRIDYVVTNLSDSSFSFHWAAHPLLQGKEGMKLHVPEDLNEIEIAYSEGKRLGEFGDLTDWPLIEKDEGTVDLSILGAPDRSVADKYYFTGKLSVGWVRLSDPATGESLAMRFPEDKVPYLGIWANSGGYGGYNHFAIEPATGRMDDLNYAMRHHEAATVDGRGTYRWFLEITLT</sequence>
<dbReference type="Gene3D" id="2.70.98.10">
    <property type="match status" value="1"/>
</dbReference>
<gene>
    <name evidence="1" type="ORF">DFP95_105216</name>
</gene>
<keyword evidence="2" id="KW-1185">Reference proteome</keyword>
<dbReference type="GO" id="GO:0003824">
    <property type="term" value="F:catalytic activity"/>
    <property type="evidence" value="ECO:0007669"/>
    <property type="project" value="InterPro"/>
</dbReference>